<dbReference type="Gene3D" id="3.30.43.10">
    <property type="entry name" value="Uridine Diphospho-n-acetylenolpyruvylglucosamine Reductase, domain 2"/>
    <property type="match status" value="1"/>
</dbReference>
<proteinExistence type="inferred from homology"/>
<keyword evidence="2" id="KW-0285">Flavoprotein</keyword>
<comment type="similarity">
    <text evidence="1">Belongs to the oxygen-dependent FAD-linked oxidoreductase family.</text>
</comment>
<dbReference type="AlphaFoldDB" id="A0AAD6WSX9"/>
<feature type="domain" description="FAD-binding PCMH-type" evidence="6">
    <location>
        <begin position="56"/>
        <end position="226"/>
    </location>
</feature>
<name>A0AAD6WSX9_9AGAR</name>
<reference evidence="7" key="1">
    <citation type="submission" date="2023-03" db="EMBL/GenBank/DDBJ databases">
        <title>Massive genome expansion in bonnet fungi (Mycena s.s.) driven by repeated elements and novel gene families across ecological guilds.</title>
        <authorList>
            <consortium name="Lawrence Berkeley National Laboratory"/>
            <person name="Harder C.B."/>
            <person name="Miyauchi S."/>
            <person name="Viragh M."/>
            <person name="Kuo A."/>
            <person name="Thoen E."/>
            <person name="Andreopoulos B."/>
            <person name="Lu D."/>
            <person name="Skrede I."/>
            <person name="Drula E."/>
            <person name="Henrissat B."/>
            <person name="Morin E."/>
            <person name="Kohler A."/>
            <person name="Barry K."/>
            <person name="LaButti K."/>
            <person name="Morin E."/>
            <person name="Salamov A."/>
            <person name="Lipzen A."/>
            <person name="Mereny Z."/>
            <person name="Hegedus B."/>
            <person name="Baldrian P."/>
            <person name="Stursova M."/>
            <person name="Weitz H."/>
            <person name="Taylor A."/>
            <person name="Grigoriev I.V."/>
            <person name="Nagy L.G."/>
            <person name="Martin F."/>
            <person name="Kauserud H."/>
        </authorList>
    </citation>
    <scope>NUCLEOTIDE SEQUENCE</scope>
    <source>
        <strain evidence="7">CBHHK200</strain>
    </source>
</reference>
<dbReference type="InterPro" id="IPR016166">
    <property type="entry name" value="FAD-bd_PCMH"/>
</dbReference>
<sequence length="479" mass="50827">MRIYTALVLTNVFSLTLGLALPVCTQIQRAVSSASAVYFPASGHYTEDLAHWVESSTQFSACSVEPGTAADLSIIIQLLGQTRTPFAIKGGGHTGNPGFSSTPGVQVAMTRFSGVQYNATSGTATIGSGLIWDDVYTALEPHGVVVGGGRVSGVGVAGLTLGGGYNWLANQVGLTIDTVVEYELVKPNGAIVSVTASSDPDLFFALKGGGNIFGVVTQFTFNTFPQGQVWGGVIFYGPAQVAAVTAAVASFANSVTDPKAAIIPGYTFQLGQTLAVNIMFYDGPSPPPGIFDQFLAIPHTSADISTRSFLSLVQSAPANVTAGTRGAFHAVSFLEYSPEILDAISNETTFWGTRLAFAGINVTYNVEPFLETIYTHNPSPTAFPFYRTPRTMPLLFEYLWTLPTSDLIAHTAMRQSAEHLTRVAVEAGQAVAQAPLYPNYALFGTPIERIYGSNLPRLRSIKARVDPDNVMGLVGGWKL</sequence>
<dbReference type="InterPro" id="IPR050416">
    <property type="entry name" value="FAD-linked_Oxidoreductase"/>
</dbReference>
<dbReference type="PANTHER" id="PTHR42973:SF13">
    <property type="entry name" value="FAD-BINDING PCMH-TYPE DOMAIN-CONTAINING PROTEIN"/>
    <property type="match status" value="1"/>
</dbReference>
<evidence type="ECO:0000256" key="4">
    <source>
        <dbReference type="ARBA" id="ARBA00023002"/>
    </source>
</evidence>
<dbReference type="Pfam" id="PF08031">
    <property type="entry name" value="BBE"/>
    <property type="match status" value="1"/>
</dbReference>
<dbReference type="InterPro" id="IPR016169">
    <property type="entry name" value="FAD-bd_PCMH_sub2"/>
</dbReference>
<dbReference type="Gene3D" id="3.30.465.10">
    <property type="match status" value="1"/>
</dbReference>
<dbReference type="Pfam" id="PF01565">
    <property type="entry name" value="FAD_binding_4"/>
    <property type="match status" value="1"/>
</dbReference>
<keyword evidence="4" id="KW-0560">Oxidoreductase</keyword>
<dbReference type="InterPro" id="IPR006094">
    <property type="entry name" value="Oxid_FAD_bind_N"/>
</dbReference>
<keyword evidence="5" id="KW-0732">Signal</keyword>
<dbReference type="EMBL" id="JARJCM010000183">
    <property type="protein sequence ID" value="KAJ7023765.1"/>
    <property type="molecule type" value="Genomic_DNA"/>
</dbReference>
<dbReference type="SUPFAM" id="SSF56176">
    <property type="entry name" value="FAD-binding/transporter-associated domain-like"/>
    <property type="match status" value="1"/>
</dbReference>
<dbReference type="InterPro" id="IPR012951">
    <property type="entry name" value="BBE"/>
</dbReference>
<organism evidence="7 8">
    <name type="scientific">Mycena alexandri</name>
    <dbReference type="NCBI Taxonomy" id="1745969"/>
    <lineage>
        <taxon>Eukaryota</taxon>
        <taxon>Fungi</taxon>
        <taxon>Dikarya</taxon>
        <taxon>Basidiomycota</taxon>
        <taxon>Agaricomycotina</taxon>
        <taxon>Agaricomycetes</taxon>
        <taxon>Agaricomycetidae</taxon>
        <taxon>Agaricales</taxon>
        <taxon>Marasmiineae</taxon>
        <taxon>Mycenaceae</taxon>
        <taxon>Mycena</taxon>
    </lineage>
</organism>
<evidence type="ECO:0000313" key="7">
    <source>
        <dbReference type="EMBL" id="KAJ7023765.1"/>
    </source>
</evidence>
<dbReference type="Gene3D" id="3.40.462.20">
    <property type="match status" value="1"/>
</dbReference>
<keyword evidence="3" id="KW-0274">FAD</keyword>
<evidence type="ECO:0000259" key="6">
    <source>
        <dbReference type="PROSITE" id="PS51387"/>
    </source>
</evidence>
<feature type="signal peptide" evidence="5">
    <location>
        <begin position="1"/>
        <end position="20"/>
    </location>
</feature>
<dbReference type="InterPro" id="IPR036318">
    <property type="entry name" value="FAD-bd_PCMH-like_sf"/>
</dbReference>
<evidence type="ECO:0000256" key="5">
    <source>
        <dbReference type="SAM" id="SignalP"/>
    </source>
</evidence>
<accession>A0AAD6WSX9</accession>
<protein>
    <submittedName>
        <fullName evidence="7">FAD dependent oxidoreductase</fullName>
    </submittedName>
</protein>
<evidence type="ECO:0000256" key="3">
    <source>
        <dbReference type="ARBA" id="ARBA00022827"/>
    </source>
</evidence>
<feature type="chain" id="PRO_5042100135" evidence="5">
    <location>
        <begin position="21"/>
        <end position="479"/>
    </location>
</feature>
<dbReference type="InterPro" id="IPR016167">
    <property type="entry name" value="FAD-bd_PCMH_sub1"/>
</dbReference>
<evidence type="ECO:0000256" key="2">
    <source>
        <dbReference type="ARBA" id="ARBA00022630"/>
    </source>
</evidence>
<dbReference type="PANTHER" id="PTHR42973">
    <property type="entry name" value="BINDING OXIDOREDUCTASE, PUTATIVE (AFU_ORTHOLOGUE AFUA_1G17690)-RELATED"/>
    <property type="match status" value="1"/>
</dbReference>
<gene>
    <name evidence="7" type="ORF">C8F04DRAFT_1133591</name>
</gene>
<dbReference type="PROSITE" id="PS51387">
    <property type="entry name" value="FAD_PCMH"/>
    <property type="match status" value="1"/>
</dbReference>
<evidence type="ECO:0000313" key="8">
    <source>
        <dbReference type="Proteomes" id="UP001218188"/>
    </source>
</evidence>
<keyword evidence="8" id="KW-1185">Reference proteome</keyword>
<dbReference type="GO" id="GO:0071949">
    <property type="term" value="F:FAD binding"/>
    <property type="evidence" value="ECO:0007669"/>
    <property type="project" value="InterPro"/>
</dbReference>
<dbReference type="GO" id="GO:0016491">
    <property type="term" value="F:oxidoreductase activity"/>
    <property type="evidence" value="ECO:0007669"/>
    <property type="project" value="UniProtKB-KW"/>
</dbReference>
<comment type="caution">
    <text evidence="7">The sequence shown here is derived from an EMBL/GenBank/DDBJ whole genome shotgun (WGS) entry which is preliminary data.</text>
</comment>
<dbReference type="Proteomes" id="UP001218188">
    <property type="component" value="Unassembled WGS sequence"/>
</dbReference>
<evidence type="ECO:0000256" key="1">
    <source>
        <dbReference type="ARBA" id="ARBA00005466"/>
    </source>
</evidence>